<dbReference type="EMBL" id="CP144748">
    <property type="protein sequence ID" value="WVZ67792.1"/>
    <property type="molecule type" value="Genomic_DNA"/>
</dbReference>
<dbReference type="Pfam" id="PF03514">
    <property type="entry name" value="GRAS"/>
    <property type="match status" value="1"/>
</dbReference>
<feature type="compositionally biased region" description="Gly residues" evidence="4">
    <location>
        <begin position="140"/>
        <end position="158"/>
    </location>
</feature>
<dbReference type="InterPro" id="IPR005202">
    <property type="entry name" value="TF_GRAS"/>
</dbReference>
<keyword evidence="1" id="KW-0805">Transcription regulation</keyword>
<keyword evidence="2" id="KW-0804">Transcription</keyword>
<dbReference type="Proteomes" id="UP001341281">
    <property type="component" value="Chromosome 04"/>
</dbReference>
<comment type="similarity">
    <text evidence="3">Belongs to the GRAS family.</text>
</comment>
<accession>A0AAQ3T8G4</accession>
<evidence type="ECO:0000313" key="5">
    <source>
        <dbReference type="EMBL" id="WVZ67792.1"/>
    </source>
</evidence>
<feature type="region of interest" description="Disordered" evidence="4">
    <location>
        <begin position="139"/>
        <end position="158"/>
    </location>
</feature>
<dbReference type="PROSITE" id="PS50985">
    <property type="entry name" value="GRAS"/>
    <property type="match status" value="1"/>
</dbReference>
<protein>
    <recommendedName>
        <fullName evidence="7">DELLA protein RGL1</fullName>
    </recommendedName>
</protein>
<dbReference type="AlphaFoldDB" id="A0AAQ3T8G4"/>
<feature type="region of interest" description="Leucine repeat II (LRII)" evidence="3">
    <location>
        <begin position="331"/>
        <end position="363"/>
    </location>
</feature>
<keyword evidence="6" id="KW-1185">Reference proteome</keyword>
<reference evidence="5 6" key="1">
    <citation type="submission" date="2024-02" db="EMBL/GenBank/DDBJ databases">
        <title>High-quality chromosome-scale genome assembly of Pensacola bahiagrass (Paspalum notatum Flugge var. saurae).</title>
        <authorList>
            <person name="Vega J.M."/>
            <person name="Podio M."/>
            <person name="Orjuela J."/>
            <person name="Siena L.A."/>
            <person name="Pessino S.C."/>
            <person name="Combes M.C."/>
            <person name="Mariac C."/>
            <person name="Albertini E."/>
            <person name="Pupilli F."/>
            <person name="Ortiz J.P.A."/>
            <person name="Leblanc O."/>
        </authorList>
    </citation>
    <scope>NUCLEOTIDE SEQUENCE [LARGE SCALE GENOMIC DNA]</scope>
    <source>
        <strain evidence="5">R1</strain>
        <tissue evidence="5">Leaf</tissue>
    </source>
</reference>
<organism evidence="5 6">
    <name type="scientific">Paspalum notatum var. saurae</name>
    <dbReference type="NCBI Taxonomy" id="547442"/>
    <lineage>
        <taxon>Eukaryota</taxon>
        <taxon>Viridiplantae</taxon>
        <taxon>Streptophyta</taxon>
        <taxon>Embryophyta</taxon>
        <taxon>Tracheophyta</taxon>
        <taxon>Spermatophyta</taxon>
        <taxon>Magnoliopsida</taxon>
        <taxon>Liliopsida</taxon>
        <taxon>Poales</taxon>
        <taxon>Poaceae</taxon>
        <taxon>PACMAD clade</taxon>
        <taxon>Panicoideae</taxon>
        <taxon>Andropogonodae</taxon>
        <taxon>Paspaleae</taxon>
        <taxon>Paspalinae</taxon>
        <taxon>Paspalum</taxon>
    </lineage>
</organism>
<evidence type="ECO:0000313" key="6">
    <source>
        <dbReference type="Proteomes" id="UP001341281"/>
    </source>
</evidence>
<evidence type="ECO:0000256" key="1">
    <source>
        <dbReference type="ARBA" id="ARBA00023015"/>
    </source>
</evidence>
<evidence type="ECO:0000256" key="2">
    <source>
        <dbReference type="ARBA" id="ARBA00023163"/>
    </source>
</evidence>
<feature type="compositionally biased region" description="Low complexity" evidence="4">
    <location>
        <begin position="9"/>
        <end position="27"/>
    </location>
</feature>
<feature type="region of interest" description="PFYRE" evidence="3">
    <location>
        <begin position="372"/>
        <end position="463"/>
    </location>
</feature>
<dbReference type="PANTHER" id="PTHR31636">
    <property type="entry name" value="OSJNBA0084A10.13 PROTEIN-RELATED"/>
    <property type="match status" value="1"/>
</dbReference>
<sequence length="541" mass="57803">MGISEQPCRSTPRPSSFTTSSYGSSQQQIHHLPHHDSALCTEPGLGFPYYYGTTDQQDAAFDGDEVALGFRASKATKVDYFSSPYQPSWTLAPADVAAAAAESSRVRKQRFRDVLESCKQKVEAMEAMESPVAFQEGEDGGVVGDGGGAGAGGGGGSGGGGADGMRLVQLLVACAEAVACRDRAQAAALLRELQAGAPVHGTAFQRVASCFVQGLADRLALAHPPALGPASMAFCIPPSCAGRDGARGEALALAYELCPYLRFAHFVANTSILEAFEGESSVHVVDLGMTLGLDRGHQWRGLLDGLAARAGPKPARVRVTGVGAPLDTMRAVGRELEAYAEGLGMYLEFRAVDRSLESLHIDDLGIAADEAVAINSVLELHCVVKESRGALNSVLQTIRKLSPKAFVLVEQDAGHNGPFFLGRFMEALHYYAAVFDALDAALPRYDARRARVEQFHFGAEIRNVVGCEGAARVERHERADQWRRRMSRAGFQSMPIRMAARAREWLEENAGGGGYTVAEEKGCLVLGWKGKPVIAASCWKC</sequence>
<comment type="caution">
    <text evidence="3">Lacks conserved residue(s) required for the propagation of feature annotation.</text>
</comment>
<feature type="region of interest" description="SAW" evidence="3">
    <location>
        <begin position="466"/>
        <end position="540"/>
    </location>
</feature>
<feature type="region of interest" description="Disordered" evidence="4">
    <location>
        <begin position="1"/>
        <end position="27"/>
    </location>
</feature>
<name>A0AAQ3T8G4_PASNO</name>
<evidence type="ECO:0000256" key="3">
    <source>
        <dbReference type="PROSITE-ProRule" id="PRU01191"/>
    </source>
</evidence>
<proteinExistence type="inferred from homology"/>
<gene>
    <name evidence="5" type="ORF">U9M48_016824</name>
</gene>
<evidence type="ECO:0008006" key="7">
    <source>
        <dbReference type="Google" id="ProtNLM"/>
    </source>
</evidence>
<feature type="short sequence motif" description="VHIID" evidence="3">
    <location>
        <begin position="282"/>
        <end position="286"/>
    </location>
</feature>
<evidence type="ECO:0000256" key="4">
    <source>
        <dbReference type="SAM" id="MobiDB-lite"/>
    </source>
</evidence>